<dbReference type="Proteomes" id="UP000283387">
    <property type="component" value="Unassembled WGS sequence"/>
</dbReference>
<reference evidence="1 2" key="1">
    <citation type="submission" date="2018-09" db="EMBL/GenBank/DDBJ databases">
        <title>Genomic Encyclopedia of Archaeal and Bacterial Type Strains, Phase II (KMG-II): from individual species to whole genera.</title>
        <authorList>
            <person name="Goeker M."/>
        </authorList>
    </citation>
    <scope>NUCLEOTIDE SEQUENCE [LARGE SCALE GENOMIC DNA]</scope>
    <source>
        <strain evidence="1 2">DSM 27148</strain>
    </source>
</reference>
<keyword evidence="2" id="KW-1185">Reference proteome</keyword>
<sequence length="181" mass="20366">MKYFNFLFVILLVTLWACDEDTPESTSIKGDSGITYDESFSRWENLKLKNGTSYVYSVTSESWTGYRSVTTLTVTDGTVSQRSYQAFSMNNPENEEVVYEEWTETGDSLGSHTAGVPLFTIDDLYETCVKDYLVVDESNNSLYFDTDASGVISLCGYTPDNCADDCYVGINIQAFSWVKDE</sequence>
<gene>
    <name evidence="1" type="ORF">BC643_4163</name>
</gene>
<accession>A0A419VWE3</accession>
<dbReference type="OrthoDB" id="666398at2"/>
<comment type="caution">
    <text evidence="1">The sequence shown here is derived from an EMBL/GenBank/DDBJ whole genome shotgun (WGS) entry which is preliminary data.</text>
</comment>
<organism evidence="1 2">
    <name type="scientific">Mangrovibacterium diazotrophicum</name>
    <dbReference type="NCBI Taxonomy" id="1261403"/>
    <lineage>
        <taxon>Bacteria</taxon>
        <taxon>Pseudomonadati</taxon>
        <taxon>Bacteroidota</taxon>
        <taxon>Bacteroidia</taxon>
        <taxon>Marinilabiliales</taxon>
        <taxon>Prolixibacteraceae</taxon>
        <taxon>Mangrovibacterium</taxon>
    </lineage>
</organism>
<dbReference type="EMBL" id="RAPN01000004">
    <property type="protein sequence ID" value="RKD86470.1"/>
    <property type="molecule type" value="Genomic_DNA"/>
</dbReference>
<dbReference type="RefSeq" id="WP_120275165.1">
    <property type="nucleotide sequence ID" value="NZ_RAPN01000004.1"/>
</dbReference>
<evidence type="ECO:0000313" key="2">
    <source>
        <dbReference type="Proteomes" id="UP000283387"/>
    </source>
</evidence>
<proteinExistence type="predicted"/>
<protein>
    <submittedName>
        <fullName evidence="1">Uncharacterized protein</fullName>
    </submittedName>
</protein>
<evidence type="ECO:0000313" key="1">
    <source>
        <dbReference type="EMBL" id="RKD86470.1"/>
    </source>
</evidence>
<dbReference type="AlphaFoldDB" id="A0A419VWE3"/>
<name>A0A419VWE3_9BACT</name>